<evidence type="ECO:0000256" key="3">
    <source>
        <dbReference type="ARBA" id="ARBA00023163"/>
    </source>
</evidence>
<name>A0A1E7Q7R0_9GAMM</name>
<dbReference type="Gene3D" id="3.40.1410.10">
    <property type="entry name" value="Chorismate lyase-like"/>
    <property type="match status" value="1"/>
</dbReference>
<dbReference type="AlphaFoldDB" id="A0A1E7Q7R0"/>
<dbReference type="GO" id="GO:0003700">
    <property type="term" value="F:DNA-binding transcription factor activity"/>
    <property type="evidence" value="ECO:0007669"/>
    <property type="project" value="InterPro"/>
</dbReference>
<dbReference type="InterPro" id="IPR050679">
    <property type="entry name" value="Bact_HTH_transcr_reg"/>
</dbReference>
<dbReference type="SMART" id="SM00345">
    <property type="entry name" value="HTH_GNTR"/>
    <property type="match status" value="1"/>
</dbReference>
<dbReference type="EMBL" id="MKEK01000001">
    <property type="protein sequence ID" value="OEY70113.1"/>
    <property type="molecule type" value="Genomic_DNA"/>
</dbReference>
<dbReference type="PRINTS" id="PR00035">
    <property type="entry name" value="HTHGNTR"/>
</dbReference>
<dbReference type="Pfam" id="PF07702">
    <property type="entry name" value="UTRA"/>
    <property type="match status" value="1"/>
</dbReference>
<evidence type="ECO:0000259" key="4">
    <source>
        <dbReference type="PROSITE" id="PS50949"/>
    </source>
</evidence>
<dbReference type="Pfam" id="PF00392">
    <property type="entry name" value="GntR"/>
    <property type="match status" value="1"/>
</dbReference>
<keyword evidence="2" id="KW-0238">DNA-binding</keyword>
<comment type="caution">
    <text evidence="5">The sequence shown here is derived from an EMBL/GenBank/DDBJ whole genome shotgun (WGS) entry which is preliminary data.</text>
</comment>
<dbReference type="InterPro" id="IPR011663">
    <property type="entry name" value="UTRA"/>
</dbReference>
<dbReference type="CDD" id="cd07377">
    <property type="entry name" value="WHTH_GntR"/>
    <property type="match status" value="1"/>
</dbReference>
<dbReference type="InterPro" id="IPR036388">
    <property type="entry name" value="WH-like_DNA-bd_sf"/>
</dbReference>
<organism evidence="5 6">
    <name type="scientific">Rheinheimera salexigens</name>
    <dbReference type="NCBI Taxonomy" id="1628148"/>
    <lineage>
        <taxon>Bacteria</taxon>
        <taxon>Pseudomonadati</taxon>
        <taxon>Pseudomonadota</taxon>
        <taxon>Gammaproteobacteria</taxon>
        <taxon>Chromatiales</taxon>
        <taxon>Chromatiaceae</taxon>
        <taxon>Rheinheimera</taxon>
    </lineage>
</organism>
<dbReference type="Gene3D" id="1.10.10.10">
    <property type="entry name" value="Winged helix-like DNA-binding domain superfamily/Winged helix DNA-binding domain"/>
    <property type="match status" value="1"/>
</dbReference>
<proteinExistence type="predicted"/>
<protein>
    <submittedName>
        <fullName evidence="5">GntR family transcriptional regulator</fullName>
    </submittedName>
</protein>
<dbReference type="InterPro" id="IPR028978">
    <property type="entry name" value="Chorismate_lyase_/UTRA_dom_sf"/>
</dbReference>
<dbReference type="SMART" id="SM00866">
    <property type="entry name" value="UTRA"/>
    <property type="match status" value="1"/>
</dbReference>
<dbReference type="RefSeq" id="WP_070049667.1">
    <property type="nucleotide sequence ID" value="NZ_CBCSDO010000010.1"/>
</dbReference>
<evidence type="ECO:0000313" key="5">
    <source>
        <dbReference type="EMBL" id="OEY70113.1"/>
    </source>
</evidence>
<dbReference type="STRING" id="1628148.BI198_11460"/>
<reference evidence="6" key="1">
    <citation type="submission" date="2016-09" db="EMBL/GenBank/DDBJ databases">
        <authorList>
            <person name="Wan X."/>
            <person name="Hou S."/>
        </authorList>
    </citation>
    <scope>NUCLEOTIDE SEQUENCE [LARGE SCALE GENOMIC DNA]</scope>
    <source>
        <strain evidence="6">KH87</strain>
    </source>
</reference>
<dbReference type="SUPFAM" id="SSF64288">
    <property type="entry name" value="Chorismate lyase-like"/>
    <property type="match status" value="1"/>
</dbReference>
<evidence type="ECO:0000256" key="2">
    <source>
        <dbReference type="ARBA" id="ARBA00023125"/>
    </source>
</evidence>
<gene>
    <name evidence="5" type="ORF">BI198_11460</name>
</gene>
<sequence>MKLPKYRLISDDIKSKISASLWTAGQQIPSEIELANHFSASRMTARKAVDELVNSGLLERVPSVGTFVKEPVAQSSLLEIRNIADEIKSRGHSHKMTVLSRLTLIPNETAGLTLSLQSKKIYKIIIVHWENEQPIQLEERYVNADRVPLFLQQDFSEITASQYLNSIAPATKADITIEAIMPTKILKHNLLLEDDIPCLKVTRITHSHGHPISYAVLYYPANRFKFTSQLDIVS</sequence>
<keyword evidence="1" id="KW-0805">Transcription regulation</keyword>
<evidence type="ECO:0000256" key="1">
    <source>
        <dbReference type="ARBA" id="ARBA00023015"/>
    </source>
</evidence>
<evidence type="ECO:0000313" key="6">
    <source>
        <dbReference type="Proteomes" id="UP000242258"/>
    </source>
</evidence>
<dbReference type="SUPFAM" id="SSF46785">
    <property type="entry name" value="Winged helix' DNA-binding domain"/>
    <property type="match status" value="1"/>
</dbReference>
<keyword evidence="3" id="KW-0804">Transcription</keyword>
<feature type="domain" description="HTH gntR-type" evidence="4">
    <location>
        <begin position="3"/>
        <end position="71"/>
    </location>
</feature>
<accession>A0A1E7Q7R0</accession>
<dbReference type="OrthoDB" id="9808698at2"/>
<dbReference type="Proteomes" id="UP000242258">
    <property type="component" value="Unassembled WGS sequence"/>
</dbReference>
<dbReference type="GO" id="GO:0003677">
    <property type="term" value="F:DNA binding"/>
    <property type="evidence" value="ECO:0007669"/>
    <property type="project" value="UniProtKB-KW"/>
</dbReference>
<keyword evidence="6" id="KW-1185">Reference proteome</keyword>
<dbReference type="PROSITE" id="PS50949">
    <property type="entry name" value="HTH_GNTR"/>
    <property type="match status" value="1"/>
</dbReference>
<dbReference type="PANTHER" id="PTHR44846:SF16">
    <property type="entry name" value="TRANSCRIPTIONAL REGULATOR PHNF-RELATED"/>
    <property type="match status" value="1"/>
</dbReference>
<dbReference type="InterPro" id="IPR000524">
    <property type="entry name" value="Tscrpt_reg_HTH_GntR"/>
</dbReference>
<dbReference type="InterPro" id="IPR036390">
    <property type="entry name" value="WH_DNA-bd_sf"/>
</dbReference>
<dbReference type="PANTHER" id="PTHR44846">
    <property type="entry name" value="MANNOSYL-D-GLYCERATE TRANSPORT/METABOLISM SYSTEM REPRESSOR MNGR-RELATED"/>
    <property type="match status" value="1"/>
</dbReference>